<dbReference type="KEGG" id="gph:GEMMAAP_15795"/>
<proteinExistence type="predicted"/>
<dbReference type="STRING" id="1379270.GEMMAAP_15795"/>
<dbReference type="OrthoDB" id="277085at2"/>
<dbReference type="GO" id="GO:0000976">
    <property type="term" value="F:transcription cis-regulatory region binding"/>
    <property type="evidence" value="ECO:0007669"/>
    <property type="project" value="TreeGrafter"/>
</dbReference>
<dbReference type="GO" id="GO:0003700">
    <property type="term" value="F:DNA-binding transcription factor activity"/>
    <property type="evidence" value="ECO:0007669"/>
    <property type="project" value="TreeGrafter"/>
</dbReference>
<evidence type="ECO:0000313" key="7">
    <source>
        <dbReference type="Proteomes" id="UP000076404"/>
    </source>
</evidence>
<sequence length="218" mass="24032">MIDDHRNRILQAAARIYTQHGWRGATTKRIAEEAGVNEVTLFRQFGAKDALLEQMMRDLAAPKEGMTLPEVPQHPEQELVVWAQAHHQETCSKRPLIRQMMSDVQEHPHLVTCATESPNGAMAQLRAYVLQLRAQGFIGDHEAVSAADMEAAVTMLMGAVFADGMNRDVMPFMFTQPAEGSLRSYVRLFLRGLGALHEPATLSAHAPSSALPQPIPSA</sequence>
<dbReference type="PROSITE" id="PS50977">
    <property type="entry name" value="HTH_TETR_2"/>
    <property type="match status" value="1"/>
</dbReference>
<dbReference type="SUPFAM" id="SSF46689">
    <property type="entry name" value="Homeodomain-like"/>
    <property type="match status" value="1"/>
</dbReference>
<evidence type="ECO:0000256" key="3">
    <source>
        <dbReference type="ARBA" id="ARBA00023163"/>
    </source>
</evidence>
<keyword evidence="2 4" id="KW-0238">DNA-binding</keyword>
<keyword evidence="7" id="KW-1185">Reference proteome</keyword>
<feature type="domain" description="HTH tetR-type" evidence="5">
    <location>
        <begin position="3"/>
        <end position="63"/>
    </location>
</feature>
<dbReference type="InterPro" id="IPR001647">
    <property type="entry name" value="HTH_TetR"/>
</dbReference>
<reference evidence="6 7" key="1">
    <citation type="journal article" date="2014" name="Proc. Natl. Acad. Sci. U.S.A.">
        <title>Functional type 2 photosynthetic reaction centers found in the rare bacterial phylum Gemmatimonadetes.</title>
        <authorList>
            <person name="Zeng Y."/>
            <person name="Feng F."/>
            <person name="Medova H."/>
            <person name="Dean J."/>
            <person name="Koblizek M."/>
        </authorList>
    </citation>
    <scope>NUCLEOTIDE SEQUENCE [LARGE SCALE GENOMIC DNA]</scope>
    <source>
        <strain evidence="6 7">AP64</strain>
    </source>
</reference>
<accession>A0A143BLD7</accession>
<evidence type="ECO:0000256" key="4">
    <source>
        <dbReference type="PROSITE-ProRule" id="PRU00335"/>
    </source>
</evidence>
<organism evidence="6 7">
    <name type="scientific">Gemmatimonas phototrophica</name>
    <dbReference type="NCBI Taxonomy" id="1379270"/>
    <lineage>
        <taxon>Bacteria</taxon>
        <taxon>Pseudomonadati</taxon>
        <taxon>Gemmatimonadota</taxon>
        <taxon>Gemmatimonadia</taxon>
        <taxon>Gemmatimonadales</taxon>
        <taxon>Gemmatimonadaceae</taxon>
        <taxon>Gemmatimonas</taxon>
    </lineage>
</organism>
<dbReference type="PANTHER" id="PTHR30055">
    <property type="entry name" value="HTH-TYPE TRANSCRIPTIONAL REGULATOR RUTR"/>
    <property type="match status" value="1"/>
</dbReference>
<dbReference type="Proteomes" id="UP000076404">
    <property type="component" value="Chromosome"/>
</dbReference>
<dbReference type="EMBL" id="CP011454">
    <property type="protein sequence ID" value="AMW05859.1"/>
    <property type="molecule type" value="Genomic_DNA"/>
</dbReference>
<evidence type="ECO:0000256" key="2">
    <source>
        <dbReference type="ARBA" id="ARBA00023125"/>
    </source>
</evidence>
<name>A0A143BLD7_9BACT</name>
<dbReference type="AlphaFoldDB" id="A0A143BLD7"/>
<keyword evidence="3" id="KW-0804">Transcription</keyword>
<evidence type="ECO:0000259" key="5">
    <source>
        <dbReference type="PROSITE" id="PS50977"/>
    </source>
</evidence>
<dbReference type="RefSeq" id="WP_026848422.1">
    <property type="nucleotide sequence ID" value="NZ_CP011454.1"/>
</dbReference>
<keyword evidence="1" id="KW-0805">Transcription regulation</keyword>
<evidence type="ECO:0000313" key="6">
    <source>
        <dbReference type="EMBL" id="AMW05859.1"/>
    </source>
</evidence>
<protein>
    <recommendedName>
        <fullName evidence="5">HTH tetR-type domain-containing protein</fullName>
    </recommendedName>
</protein>
<dbReference type="PANTHER" id="PTHR30055:SF234">
    <property type="entry name" value="HTH-TYPE TRANSCRIPTIONAL REGULATOR BETI"/>
    <property type="match status" value="1"/>
</dbReference>
<dbReference type="Pfam" id="PF00440">
    <property type="entry name" value="TetR_N"/>
    <property type="match status" value="1"/>
</dbReference>
<dbReference type="InterPro" id="IPR050109">
    <property type="entry name" value="HTH-type_TetR-like_transc_reg"/>
</dbReference>
<dbReference type="PRINTS" id="PR00455">
    <property type="entry name" value="HTHTETR"/>
</dbReference>
<feature type="DNA-binding region" description="H-T-H motif" evidence="4">
    <location>
        <begin position="26"/>
        <end position="45"/>
    </location>
</feature>
<dbReference type="Gene3D" id="1.10.357.10">
    <property type="entry name" value="Tetracycline Repressor, domain 2"/>
    <property type="match status" value="1"/>
</dbReference>
<dbReference type="eggNOG" id="COG1309">
    <property type="taxonomic scope" value="Bacteria"/>
</dbReference>
<gene>
    <name evidence="6" type="ORF">GEMMAAP_15795</name>
</gene>
<evidence type="ECO:0000256" key="1">
    <source>
        <dbReference type="ARBA" id="ARBA00023015"/>
    </source>
</evidence>
<reference evidence="6 7" key="2">
    <citation type="journal article" date="2016" name="Environ. Microbiol. Rep.">
        <title>Metagenomic evidence for the presence of phototrophic Gemmatimonadetes bacteria in diverse environments.</title>
        <authorList>
            <person name="Zeng Y."/>
            <person name="Baumbach J."/>
            <person name="Barbosa E.G."/>
            <person name="Azevedo V."/>
            <person name="Zhang C."/>
            <person name="Koblizek M."/>
        </authorList>
    </citation>
    <scope>NUCLEOTIDE SEQUENCE [LARGE SCALE GENOMIC DNA]</scope>
    <source>
        <strain evidence="6 7">AP64</strain>
    </source>
</reference>
<dbReference type="InterPro" id="IPR009057">
    <property type="entry name" value="Homeodomain-like_sf"/>
</dbReference>